<feature type="transmembrane region" description="Helical" evidence="2">
    <location>
        <begin position="109"/>
        <end position="129"/>
    </location>
</feature>
<keyword evidence="2" id="KW-0472">Membrane</keyword>
<feature type="transmembrane region" description="Helical" evidence="2">
    <location>
        <begin position="54"/>
        <end position="74"/>
    </location>
</feature>
<keyword evidence="3" id="KW-1185">Reference proteome</keyword>
<dbReference type="GO" id="GO:0016020">
    <property type="term" value="C:membrane"/>
    <property type="evidence" value="ECO:0007669"/>
    <property type="project" value="InterPro"/>
</dbReference>
<dbReference type="Proteomes" id="UP000492821">
    <property type="component" value="Unassembled WGS sequence"/>
</dbReference>
<organism evidence="3 4">
    <name type="scientific">Panagrellus redivivus</name>
    <name type="common">Microworm</name>
    <dbReference type="NCBI Taxonomy" id="6233"/>
    <lineage>
        <taxon>Eukaryota</taxon>
        <taxon>Metazoa</taxon>
        <taxon>Ecdysozoa</taxon>
        <taxon>Nematoda</taxon>
        <taxon>Chromadorea</taxon>
        <taxon>Rhabditida</taxon>
        <taxon>Tylenchina</taxon>
        <taxon>Panagrolaimomorpha</taxon>
        <taxon>Panagrolaimoidea</taxon>
        <taxon>Panagrolaimidae</taxon>
        <taxon>Panagrellus</taxon>
    </lineage>
</organism>
<reference evidence="4" key="2">
    <citation type="submission" date="2020-10" db="UniProtKB">
        <authorList>
            <consortium name="WormBaseParasite"/>
        </authorList>
    </citation>
    <scope>IDENTIFICATION</scope>
</reference>
<dbReference type="PANTHER" id="PTHR47521">
    <property type="entry name" value="SERPENTINE RECEPTOR, CLASS E (EPSILON)-RELATED"/>
    <property type="match status" value="1"/>
</dbReference>
<sequence>MQPYHFQYSNSYDVPRFCMNIMEAGSWILCLICNIIFMIVLYQTKSMHRNLRLLLANVAFVYCVVGMSRFVILYHLLNGRGVSDEWLFIYIYPVITVPLIMFQVVGPVIFLPLPVVFDIFAWTFTIFLLKRNMTTYCHDSQSAEPTHLSKRYQTVENIRSLRMIIWFLLYSIICNAITVSLYAVFVFYINENELLGLPKSWFSSLQIFELRTVVGNSLITDNTLSNHFAILKKTWASVNPEYGPNKYKPSDGELPPIRLSSLTRVGHSATA</sequence>
<feature type="transmembrane region" description="Helical" evidence="2">
    <location>
        <begin position="86"/>
        <end position="102"/>
    </location>
</feature>
<evidence type="ECO:0000256" key="1">
    <source>
        <dbReference type="ARBA" id="ARBA00006803"/>
    </source>
</evidence>
<feature type="transmembrane region" description="Helical" evidence="2">
    <location>
        <begin position="24"/>
        <end position="42"/>
    </location>
</feature>
<evidence type="ECO:0000256" key="2">
    <source>
        <dbReference type="SAM" id="Phobius"/>
    </source>
</evidence>
<protein>
    <submittedName>
        <fullName evidence="4">G protein-coupled receptor</fullName>
    </submittedName>
</protein>
<dbReference type="WBParaSite" id="Pan_g4208.t1">
    <property type="protein sequence ID" value="Pan_g4208.t1"/>
    <property type="gene ID" value="Pan_g4208"/>
</dbReference>
<proteinExistence type="inferred from homology"/>
<dbReference type="AlphaFoldDB" id="A0A7E4VWV8"/>
<keyword evidence="2" id="KW-1133">Transmembrane helix</keyword>
<evidence type="ECO:0000313" key="4">
    <source>
        <dbReference type="WBParaSite" id="Pan_g4208.t1"/>
    </source>
</evidence>
<dbReference type="InterPro" id="IPR052860">
    <property type="entry name" value="NRL-GPCR1"/>
</dbReference>
<evidence type="ECO:0000313" key="3">
    <source>
        <dbReference type="Proteomes" id="UP000492821"/>
    </source>
</evidence>
<dbReference type="GO" id="GO:0007606">
    <property type="term" value="P:sensory perception of chemical stimulus"/>
    <property type="evidence" value="ECO:0007669"/>
    <property type="project" value="InterPro"/>
</dbReference>
<dbReference type="Pfam" id="PF03125">
    <property type="entry name" value="Sre"/>
    <property type="match status" value="1"/>
</dbReference>
<comment type="similarity">
    <text evidence="1">Belongs to the nematode receptor-like protein sre family.</text>
</comment>
<reference evidence="3" key="1">
    <citation type="journal article" date="2013" name="Genetics">
        <title>The draft genome and transcriptome of Panagrellus redivivus are shaped by the harsh demands of a free-living lifestyle.</title>
        <authorList>
            <person name="Srinivasan J."/>
            <person name="Dillman A.R."/>
            <person name="Macchietto M.G."/>
            <person name="Heikkinen L."/>
            <person name="Lakso M."/>
            <person name="Fracchia K.M."/>
            <person name="Antoshechkin I."/>
            <person name="Mortazavi A."/>
            <person name="Wong G."/>
            <person name="Sternberg P.W."/>
        </authorList>
    </citation>
    <scope>NUCLEOTIDE SEQUENCE [LARGE SCALE GENOMIC DNA]</scope>
    <source>
        <strain evidence="3">MT8872</strain>
    </source>
</reference>
<dbReference type="PANTHER" id="PTHR47521:SF7">
    <property type="entry name" value="SERPENTINE RECEPTOR CLASS EPSILON-6"/>
    <property type="match status" value="1"/>
</dbReference>
<name>A0A7E4VWV8_PANRE</name>
<feature type="transmembrane region" description="Helical" evidence="2">
    <location>
        <begin position="164"/>
        <end position="189"/>
    </location>
</feature>
<dbReference type="InterPro" id="IPR004151">
    <property type="entry name" value="7TM_GPCR_serpentine_rcpt_Sre"/>
</dbReference>
<keyword evidence="2" id="KW-0812">Transmembrane</keyword>
<accession>A0A7E4VWV8</accession>